<dbReference type="Pfam" id="PF00847">
    <property type="entry name" value="AP2"/>
    <property type="match status" value="1"/>
</dbReference>
<keyword evidence="10" id="KW-1185">Reference proteome</keyword>
<dbReference type="PRINTS" id="PR00367">
    <property type="entry name" value="ETHRSPELEMNT"/>
</dbReference>
<feature type="domain" description="AP2/ERF" evidence="8">
    <location>
        <begin position="16"/>
        <end position="73"/>
    </location>
</feature>
<keyword evidence="2" id="KW-0805">Transcription regulation</keyword>
<dbReference type="GO" id="GO:0005634">
    <property type="term" value="C:nucleus"/>
    <property type="evidence" value="ECO:0007669"/>
    <property type="project" value="UniProtKB-SubCell"/>
</dbReference>
<dbReference type="Gene3D" id="3.30.730.10">
    <property type="entry name" value="AP2/ERF domain"/>
    <property type="match status" value="1"/>
</dbReference>
<evidence type="ECO:0000256" key="7">
    <source>
        <dbReference type="ARBA" id="ARBA00024343"/>
    </source>
</evidence>
<evidence type="ECO:0000313" key="9">
    <source>
        <dbReference type="EMBL" id="KAJ8750821.1"/>
    </source>
</evidence>
<accession>A0AAV8SF00</accession>
<reference evidence="9 10" key="1">
    <citation type="submission" date="2021-09" db="EMBL/GenBank/DDBJ databases">
        <title>Genomic insights and catalytic innovation underlie evolution of tropane alkaloids biosynthesis.</title>
        <authorList>
            <person name="Wang Y.-J."/>
            <person name="Tian T."/>
            <person name="Huang J.-P."/>
            <person name="Huang S.-X."/>
        </authorList>
    </citation>
    <scope>NUCLEOTIDE SEQUENCE [LARGE SCALE GENOMIC DNA]</scope>
    <source>
        <strain evidence="9">KIB-2018</strain>
        <tissue evidence="9">Leaf</tissue>
    </source>
</reference>
<dbReference type="GO" id="GO:0003677">
    <property type="term" value="F:DNA binding"/>
    <property type="evidence" value="ECO:0007669"/>
    <property type="project" value="UniProtKB-KW"/>
</dbReference>
<dbReference type="Proteomes" id="UP001159364">
    <property type="component" value="Linkage Group LG11"/>
</dbReference>
<dbReference type="InterPro" id="IPR051032">
    <property type="entry name" value="AP2/ERF_TF_ERF_subfamily"/>
</dbReference>
<dbReference type="SMART" id="SM00380">
    <property type="entry name" value="AP2"/>
    <property type="match status" value="1"/>
</dbReference>
<dbReference type="EMBL" id="JAIWQS010000011">
    <property type="protein sequence ID" value="KAJ8750821.1"/>
    <property type="molecule type" value="Genomic_DNA"/>
</dbReference>
<dbReference type="PANTHER" id="PTHR31985">
    <property type="entry name" value="ETHYLENE-RESPONSIVE TRANSCRIPTION FACTOR ERF042-RELATED"/>
    <property type="match status" value="1"/>
</dbReference>
<dbReference type="InterPro" id="IPR036955">
    <property type="entry name" value="AP2/ERF_dom_sf"/>
</dbReference>
<dbReference type="FunFam" id="3.30.730.10:FF:000001">
    <property type="entry name" value="Ethylene-responsive transcription factor 2"/>
    <property type="match status" value="1"/>
</dbReference>
<organism evidence="9 10">
    <name type="scientific">Erythroxylum novogranatense</name>
    <dbReference type="NCBI Taxonomy" id="1862640"/>
    <lineage>
        <taxon>Eukaryota</taxon>
        <taxon>Viridiplantae</taxon>
        <taxon>Streptophyta</taxon>
        <taxon>Embryophyta</taxon>
        <taxon>Tracheophyta</taxon>
        <taxon>Spermatophyta</taxon>
        <taxon>Magnoliopsida</taxon>
        <taxon>eudicotyledons</taxon>
        <taxon>Gunneridae</taxon>
        <taxon>Pentapetalae</taxon>
        <taxon>rosids</taxon>
        <taxon>fabids</taxon>
        <taxon>Malpighiales</taxon>
        <taxon>Erythroxylaceae</taxon>
        <taxon>Erythroxylum</taxon>
    </lineage>
</organism>
<dbReference type="InterPro" id="IPR001471">
    <property type="entry name" value="AP2/ERF_dom"/>
</dbReference>
<evidence type="ECO:0000256" key="5">
    <source>
        <dbReference type="ARBA" id="ARBA00023163"/>
    </source>
</evidence>
<dbReference type="AlphaFoldDB" id="A0AAV8SF00"/>
<dbReference type="PROSITE" id="PS51032">
    <property type="entry name" value="AP2_ERF"/>
    <property type="match status" value="1"/>
</dbReference>
<dbReference type="InterPro" id="IPR016177">
    <property type="entry name" value="DNA-bd_dom_sf"/>
</dbReference>
<evidence type="ECO:0000256" key="3">
    <source>
        <dbReference type="ARBA" id="ARBA00023125"/>
    </source>
</evidence>
<evidence type="ECO:0000313" key="10">
    <source>
        <dbReference type="Proteomes" id="UP001159364"/>
    </source>
</evidence>
<evidence type="ECO:0000256" key="4">
    <source>
        <dbReference type="ARBA" id="ARBA00023159"/>
    </source>
</evidence>
<dbReference type="SUPFAM" id="SSF54171">
    <property type="entry name" value="DNA-binding domain"/>
    <property type="match status" value="1"/>
</dbReference>
<dbReference type="GO" id="GO:0003700">
    <property type="term" value="F:DNA-binding transcription factor activity"/>
    <property type="evidence" value="ECO:0007669"/>
    <property type="project" value="InterPro"/>
</dbReference>
<evidence type="ECO:0000256" key="2">
    <source>
        <dbReference type="ARBA" id="ARBA00023015"/>
    </source>
</evidence>
<comment type="similarity">
    <text evidence="7">Belongs to the AP2/ERF transcription factor family. ERF subfamily.</text>
</comment>
<protein>
    <recommendedName>
        <fullName evidence="8">AP2/ERF domain-containing protein</fullName>
    </recommendedName>
</protein>
<name>A0AAV8SF00_9ROSI</name>
<proteinExistence type="inferred from homology"/>
<evidence type="ECO:0000256" key="6">
    <source>
        <dbReference type="ARBA" id="ARBA00023242"/>
    </source>
</evidence>
<comment type="subcellular location">
    <subcellularLocation>
        <location evidence="1">Nucleus</location>
    </subcellularLocation>
</comment>
<sequence length="141" mass="15496">MGRKSGGGGGQRGSGRYKGLRMRKWGKWVAEIRQPNSKRRLWLGSYSTAEEAARAYDAAVLCLRGPSGILNFPSNPPDVPVGAELLSSQIRDFALRHARMVPAEQESMKEQEEFMVGGEHGSGIGRSLEGTYYQTHGVWSV</sequence>
<evidence type="ECO:0000256" key="1">
    <source>
        <dbReference type="ARBA" id="ARBA00004123"/>
    </source>
</evidence>
<dbReference type="PANTHER" id="PTHR31985:SF312">
    <property type="entry name" value="AP2_ERF DOMAIN-CONTAINING PROTEIN"/>
    <property type="match status" value="1"/>
</dbReference>
<evidence type="ECO:0000259" key="8">
    <source>
        <dbReference type="PROSITE" id="PS51032"/>
    </source>
</evidence>
<gene>
    <name evidence="9" type="ORF">K2173_016002</name>
</gene>
<keyword evidence="6" id="KW-0539">Nucleus</keyword>
<comment type="caution">
    <text evidence="9">The sequence shown here is derived from an EMBL/GenBank/DDBJ whole genome shotgun (WGS) entry which is preliminary data.</text>
</comment>
<keyword evidence="4" id="KW-0010">Activator</keyword>
<keyword evidence="3" id="KW-0238">DNA-binding</keyword>
<keyword evidence="5" id="KW-0804">Transcription</keyword>
<dbReference type="CDD" id="cd00018">
    <property type="entry name" value="AP2"/>
    <property type="match status" value="1"/>
</dbReference>